<evidence type="ECO:0000256" key="1">
    <source>
        <dbReference type="SAM" id="MobiDB-lite"/>
    </source>
</evidence>
<accession>A0A5J4TL66</accession>
<feature type="compositionally biased region" description="Basic residues" evidence="1">
    <location>
        <begin position="164"/>
        <end position="173"/>
    </location>
</feature>
<name>A0A5J4TL66_9EUKA</name>
<protein>
    <submittedName>
        <fullName evidence="2">Uncharacterized protein</fullName>
    </submittedName>
</protein>
<dbReference type="EMBL" id="SNRW01028864">
    <property type="protein sequence ID" value="KAA6359134.1"/>
    <property type="molecule type" value="Genomic_DNA"/>
</dbReference>
<feature type="region of interest" description="Disordered" evidence="1">
    <location>
        <begin position="142"/>
        <end position="197"/>
    </location>
</feature>
<feature type="compositionally biased region" description="Low complexity" evidence="1">
    <location>
        <begin position="180"/>
        <end position="196"/>
    </location>
</feature>
<proteinExistence type="predicted"/>
<evidence type="ECO:0000313" key="2">
    <source>
        <dbReference type="EMBL" id="KAA6359134.1"/>
    </source>
</evidence>
<feature type="region of interest" description="Disordered" evidence="1">
    <location>
        <begin position="105"/>
        <end position="127"/>
    </location>
</feature>
<reference evidence="2 3" key="1">
    <citation type="submission" date="2019-03" db="EMBL/GenBank/DDBJ databases">
        <title>Single cell metagenomics reveals metabolic interactions within the superorganism composed of flagellate Streblomastix strix and complex community of Bacteroidetes bacteria on its surface.</title>
        <authorList>
            <person name="Treitli S.C."/>
            <person name="Kolisko M."/>
            <person name="Husnik F."/>
            <person name="Keeling P."/>
            <person name="Hampl V."/>
        </authorList>
    </citation>
    <scope>NUCLEOTIDE SEQUENCE [LARGE SCALE GENOMIC DNA]</scope>
    <source>
        <strain evidence="2">ST1C</strain>
    </source>
</reference>
<organism evidence="2 3">
    <name type="scientific">Streblomastix strix</name>
    <dbReference type="NCBI Taxonomy" id="222440"/>
    <lineage>
        <taxon>Eukaryota</taxon>
        <taxon>Metamonada</taxon>
        <taxon>Preaxostyla</taxon>
        <taxon>Oxymonadida</taxon>
        <taxon>Streblomastigidae</taxon>
        <taxon>Streblomastix</taxon>
    </lineage>
</organism>
<dbReference type="Proteomes" id="UP000324800">
    <property type="component" value="Unassembled WGS sequence"/>
</dbReference>
<feature type="compositionally biased region" description="Basic residues" evidence="1">
    <location>
        <begin position="105"/>
        <end position="121"/>
    </location>
</feature>
<evidence type="ECO:0000313" key="3">
    <source>
        <dbReference type="Proteomes" id="UP000324800"/>
    </source>
</evidence>
<dbReference type="AlphaFoldDB" id="A0A5J4TL66"/>
<comment type="caution">
    <text evidence="2">The sequence shown here is derived from an EMBL/GenBank/DDBJ whole genome shotgun (WGS) entry which is preliminary data.</text>
</comment>
<feature type="non-terminal residue" evidence="2">
    <location>
        <position position="214"/>
    </location>
</feature>
<sequence length="214" mass="25044">MEKMMNKLLGYLNEDETMRLRMQIQNKLSPKEQQKVKTGFGPQMRLTSFYEAQIQRKITEQNNNAIHIDTGWDFGSGTGEQQEEFQEDFIEESYLLEIRPLGKDTKKHKYRKHQRCQKKQRNNQAQTQWYYNNQVLDSHLGPLFSQMNYPGPPGRAPDQSNTKLRSRQPTSRRQRTDSLTQTTPQSQTTPYPNQNQSSILNVDLMGIITNPFSV</sequence>
<gene>
    <name evidence="2" type="ORF">EZS28_045339</name>
</gene>